<evidence type="ECO:0000313" key="4">
    <source>
        <dbReference type="Proteomes" id="UP001162131"/>
    </source>
</evidence>
<accession>A0AAU9K4E7</accession>
<dbReference type="PROSITE" id="PS51417">
    <property type="entry name" value="ARF"/>
    <property type="match status" value="1"/>
</dbReference>
<dbReference type="SMART" id="SM00174">
    <property type="entry name" value="RHO"/>
    <property type="match status" value="1"/>
</dbReference>
<dbReference type="NCBIfam" id="TIGR00231">
    <property type="entry name" value="small_GTP"/>
    <property type="match status" value="1"/>
</dbReference>
<name>A0AAU9K4E7_9CILI</name>
<organism evidence="3 4">
    <name type="scientific">Blepharisma stoltei</name>
    <dbReference type="NCBI Taxonomy" id="1481888"/>
    <lineage>
        <taxon>Eukaryota</taxon>
        <taxon>Sar</taxon>
        <taxon>Alveolata</taxon>
        <taxon>Ciliophora</taxon>
        <taxon>Postciliodesmatophora</taxon>
        <taxon>Heterotrichea</taxon>
        <taxon>Heterotrichida</taxon>
        <taxon>Blepharismidae</taxon>
        <taxon>Blepharisma</taxon>
    </lineage>
</organism>
<dbReference type="PROSITE" id="PS51421">
    <property type="entry name" value="RAS"/>
    <property type="match status" value="1"/>
</dbReference>
<sequence>MVEPDPQFKLVILGNSNVGKTCIVHRFANESFLEGSTPTIGANFLTKQMTLSDGKRIKLEVWDTAGQERYKSLTPMYYKGSSAALIIYDITQPSTLEGAKDWIKELKNHGPANIIVGLVGNKLDLNRNVSKETGMDTAQRNMSLFFEVSAKTGENISEMFQEIANRLPKDPPRKRQALSQGEAKKETSSCCN</sequence>
<dbReference type="PRINTS" id="PR00449">
    <property type="entry name" value="RASTRNSFRMNG"/>
</dbReference>
<dbReference type="SMART" id="SM00175">
    <property type="entry name" value="RAB"/>
    <property type="match status" value="1"/>
</dbReference>
<dbReference type="GO" id="GO:0005525">
    <property type="term" value="F:GTP binding"/>
    <property type="evidence" value="ECO:0007669"/>
    <property type="project" value="InterPro"/>
</dbReference>
<keyword evidence="4" id="KW-1185">Reference proteome</keyword>
<dbReference type="SMART" id="SM00176">
    <property type="entry name" value="RAN"/>
    <property type="match status" value="1"/>
</dbReference>
<proteinExistence type="predicted"/>
<dbReference type="CDD" id="cd01860">
    <property type="entry name" value="Rab5_related"/>
    <property type="match status" value="1"/>
</dbReference>
<dbReference type="SMART" id="SM00173">
    <property type="entry name" value="RAS"/>
    <property type="match status" value="1"/>
</dbReference>
<evidence type="ECO:0000313" key="3">
    <source>
        <dbReference type="EMBL" id="CAG9332577.1"/>
    </source>
</evidence>
<keyword evidence="1" id="KW-0547">Nucleotide-binding</keyword>
<dbReference type="InterPro" id="IPR027417">
    <property type="entry name" value="P-loop_NTPase"/>
</dbReference>
<dbReference type="PROSITE" id="PS51420">
    <property type="entry name" value="RHO"/>
    <property type="match status" value="1"/>
</dbReference>
<dbReference type="PANTHER" id="PTHR47978">
    <property type="match status" value="1"/>
</dbReference>
<feature type="region of interest" description="Disordered" evidence="2">
    <location>
        <begin position="167"/>
        <end position="192"/>
    </location>
</feature>
<dbReference type="Pfam" id="PF00071">
    <property type="entry name" value="Ras"/>
    <property type="match status" value="1"/>
</dbReference>
<reference evidence="3" key="1">
    <citation type="submission" date="2021-09" db="EMBL/GenBank/DDBJ databases">
        <authorList>
            <consortium name="AG Swart"/>
            <person name="Singh M."/>
            <person name="Singh A."/>
            <person name="Seah K."/>
            <person name="Emmerich C."/>
        </authorList>
    </citation>
    <scope>NUCLEOTIDE SEQUENCE</scope>
    <source>
        <strain evidence="3">ATCC30299</strain>
    </source>
</reference>
<gene>
    <name evidence="3" type="ORF">BSTOLATCC_MIC56021</name>
</gene>
<dbReference type="InterPro" id="IPR001806">
    <property type="entry name" value="Small_GTPase"/>
</dbReference>
<dbReference type="Proteomes" id="UP001162131">
    <property type="component" value="Unassembled WGS sequence"/>
</dbReference>
<dbReference type="FunFam" id="3.40.50.300:FF:000823">
    <property type="entry name" value="Small GTPase RAB, putative"/>
    <property type="match status" value="1"/>
</dbReference>
<dbReference type="EMBL" id="CAJZBQ010000054">
    <property type="protein sequence ID" value="CAG9332577.1"/>
    <property type="molecule type" value="Genomic_DNA"/>
</dbReference>
<dbReference type="InterPro" id="IPR005225">
    <property type="entry name" value="Small_GTP-bd"/>
</dbReference>
<evidence type="ECO:0000256" key="2">
    <source>
        <dbReference type="SAM" id="MobiDB-lite"/>
    </source>
</evidence>
<dbReference type="GO" id="GO:0003924">
    <property type="term" value="F:GTPase activity"/>
    <property type="evidence" value="ECO:0007669"/>
    <property type="project" value="InterPro"/>
</dbReference>
<protein>
    <submittedName>
        <fullName evidence="3">Uncharacterized protein</fullName>
    </submittedName>
</protein>
<dbReference type="PROSITE" id="PS51419">
    <property type="entry name" value="RAB"/>
    <property type="match status" value="1"/>
</dbReference>
<evidence type="ECO:0000256" key="1">
    <source>
        <dbReference type="ARBA" id="ARBA00022741"/>
    </source>
</evidence>
<dbReference type="SUPFAM" id="SSF52540">
    <property type="entry name" value="P-loop containing nucleoside triphosphate hydrolases"/>
    <property type="match status" value="1"/>
</dbReference>
<feature type="compositionally biased region" description="Basic and acidic residues" evidence="2">
    <location>
        <begin position="182"/>
        <end position="192"/>
    </location>
</feature>
<comment type="caution">
    <text evidence="3">The sequence shown here is derived from an EMBL/GenBank/DDBJ whole genome shotgun (WGS) entry which is preliminary data.</text>
</comment>
<dbReference type="AlphaFoldDB" id="A0AAU9K4E7"/>
<dbReference type="Gene3D" id="3.40.50.300">
    <property type="entry name" value="P-loop containing nucleotide triphosphate hydrolases"/>
    <property type="match status" value="1"/>
</dbReference>